<dbReference type="AlphaFoldDB" id="A0A7S2TV86"/>
<dbReference type="GO" id="GO:0007059">
    <property type="term" value="P:chromosome segregation"/>
    <property type="evidence" value="ECO:0007669"/>
    <property type="project" value="UniProtKB-KW"/>
</dbReference>
<evidence type="ECO:0000256" key="4">
    <source>
        <dbReference type="ARBA" id="ARBA00022776"/>
    </source>
</evidence>
<evidence type="ECO:0000256" key="5">
    <source>
        <dbReference type="ARBA" id="ARBA00022829"/>
    </source>
</evidence>
<dbReference type="GO" id="GO:0005634">
    <property type="term" value="C:nucleus"/>
    <property type="evidence" value="ECO:0007669"/>
    <property type="project" value="UniProtKB-SubCell"/>
</dbReference>
<keyword evidence="5" id="KW-0159">Chromosome partition</keyword>
<dbReference type="SUPFAM" id="SSF48452">
    <property type="entry name" value="TPR-like"/>
    <property type="match status" value="1"/>
</dbReference>
<keyword evidence="7" id="KW-0131">Cell cycle</keyword>
<keyword evidence="4" id="KW-0498">Mitosis</keyword>
<comment type="subcellular location">
    <subcellularLocation>
        <location evidence="1">Nucleus</location>
    </subcellularLocation>
</comment>
<proteinExistence type="inferred from homology"/>
<dbReference type="EMBL" id="HBHP01023801">
    <property type="protein sequence ID" value="CAD9770830.1"/>
    <property type="molecule type" value="Transcribed_RNA"/>
</dbReference>
<evidence type="ECO:0000313" key="8">
    <source>
        <dbReference type="EMBL" id="CAD9770830.1"/>
    </source>
</evidence>
<accession>A0A7S2TV86</accession>
<evidence type="ECO:0000256" key="7">
    <source>
        <dbReference type="ARBA" id="ARBA00023306"/>
    </source>
</evidence>
<keyword evidence="6" id="KW-0539">Nucleus</keyword>
<evidence type="ECO:0000256" key="6">
    <source>
        <dbReference type="ARBA" id="ARBA00023242"/>
    </source>
</evidence>
<keyword evidence="3" id="KW-0132">Cell division</keyword>
<protein>
    <submittedName>
        <fullName evidence="8">Uncharacterized protein</fullName>
    </submittedName>
</protein>
<dbReference type="GO" id="GO:0007064">
    <property type="term" value="P:mitotic sister chromatid cohesion"/>
    <property type="evidence" value="ECO:0007669"/>
    <property type="project" value="InterPro"/>
</dbReference>
<dbReference type="InterPro" id="IPR011990">
    <property type="entry name" value="TPR-like_helical_dom_sf"/>
</dbReference>
<dbReference type="PANTHER" id="PTHR21394">
    <property type="entry name" value="MAU2 CHROMATID COHESION FACTOR HOMOLOG"/>
    <property type="match status" value="1"/>
</dbReference>
<dbReference type="Gene3D" id="1.25.40.10">
    <property type="entry name" value="Tetratricopeptide repeat domain"/>
    <property type="match status" value="1"/>
</dbReference>
<evidence type="ECO:0000256" key="2">
    <source>
        <dbReference type="ARBA" id="ARBA00008585"/>
    </source>
</evidence>
<dbReference type="GO" id="GO:0051301">
    <property type="term" value="P:cell division"/>
    <property type="evidence" value="ECO:0007669"/>
    <property type="project" value="UniProtKB-KW"/>
</dbReference>
<comment type="similarity">
    <text evidence="2">Belongs to the SCC4/mau-2 family.</text>
</comment>
<dbReference type="InterPro" id="IPR019440">
    <property type="entry name" value="MAU2"/>
</dbReference>
<reference evidence="8" key="1">
    <citation type="submission" date="2021-01" db="EMBL/GenBank/DDBJ databases">
        <authorList>
            <person name="Corre E."/>
            <person name="Pelletier E."/>
            <person name="Niang G."/>
            <person name="Scheremetjew M."/>
            <person name="Finn R."/>
            <person name="Kale V."/>
            <person name="Holt S."/>
            <person name="Cochrane G."/>
            <person name="Meng A."/>
            <person name="Brown T."/>
            <person name="Cohen L."/>
        </authorList>
    </citation>
    <scope>NUCLEOTIDE SEQUENCE</scope>
    <source>
        <strain evidence="8">CCMP622</strain>
    </source>
</reference>
<evidence type="ECO:0000256" key="1">
    <source>
        <dbReference type="ARBA" id="ARBA00004123"/>
    </source>
</evidence>
<name>A0A7S2TV86_9EUKA</name>
<evidence type="ECO:0000256" key="3">
    <source>
        <dbReference type="ARBA" id="ARBA00022618"/>
    </source>
</evidence>
<sequence>MKLILDDDACISWPLLEGRLIESLTALCEGVVLRTQARLQDSLTAFSKALNLANFNGEDNQSGVKKNLASDELRWELQTHTVMSYLICCEFTACANLLHLMLQRFKSSPISTNTKRRRAVLLFLCGRYAEATGHIKQSRVLLKSAWRETEREPKEGEQAIDQSLLRLIRLRHAWASTAAKSGNQMAASALEEAKLTQATAASTGNATVEVYAMLVQGICFQRLNRALEARMIFRKSLKISNELQHKVATASSLSILGRSLLVDRRLIPPKGSKQEISEPTDRKAWGQAREAFQSALLLAARMKDGVAQLSILQLLSDCLGRESDLDKREKIIQYKKKRDADLKKTLDEARNAEYHSSIISWDWNGKA</sequence>
<organism evidence="8">
    <name type="scientific">Lotharella oceanica</name>
    <dbReference type="NCBI Taxonomy" id="641309"/>
    <lineage>
        <taxon>Eukaryota</taxon>
        <taxon>Sar</taxon>
        <taxon>Rhizaria</taxon>
        <taxon>Cercozoa</taxon>
        <taxon>Chlorarachniophyceae</taxon>
        <taxon>Lotharella</taxon>
    </lineage>
</organism>
<gene>
    <name evidence="8" type="ORF">LSP00402_LOCUS14818</name>
</gene>